<comment type="caution">
    <text evidence="7">The sequence shown here is derived from an EMBL/GenBank/DDBJ whole genome shotgun (WGS) entry which is preliminary data.</text>
</comment>
<feature type="transmembrane region" description="Helical" evidence="6">
    <location>
        <begin position="87"/>
        <end position="104"/>
    </location>
</feature>
<evidence type="ECO:0000256" key="4">
    <source>
        <dbReference type="ARBA" id="ARBA00022989"/>
    </source>
</evidence>
<accession>A0ABU3A2V5</accession>
<evidence type="ECO:0000256" key="3">
    <source>
        <dbReference type="ARBA" id="ARBA00022692"/>
    </source>
</evidence>
<protein>
    <submittedName>
        <fullName evidence="7">ATP synthase subunit I</fullName>
    </submittedName>
</protein>
<evidence type="ECO:0000256" key="1">
    <source>
        <dbReference type="ARBA" id="ARBA00004651"/>
    </source>
</evidence>
<comment type="subcellular location">
    <subcellularLocation>
        <location evidence="1">Cell membrane</location>
        <topology evidence="1">Multi-pass membrane protein</topology>
    </subcellularLocation>
</comment>
<feature type="transmembrane region" description="Helical" evidence="6">
    <location>
        <begin position="21"/>
        <end position="41"/>
    </location>
</feature>
<reference evidence="7 8" key="1">
    <citation type="submission" date="2023-09" db="EMBL/GenBank/DDBJ databases">
        <authorList>
            <person name="Rey-Velasco X."/>
        </authorList>
    </citation>
    <scope>NUCLEOTIDE SEQUENCE [LARGE SCALE GENOMIC DNA]</scope>
    <source>
        <strain evidence="7 8">W431</strain>
    </source>
</reference>
<keyword evidence="5 6" id="KW-0472">Membrane</keyword>
<evidence type="ECO:0000313" key="7">
    <source>
        <dbReference type="EMBL" id="MDT0604275.1"/>
    </source>
</evidence>
<keyword evidence="2" id="KW-1003">Cell membrane</keyword>
<keyword evidence="4 6" id="KW-1133">Transmembrane helix</keyword>
<keyword evidence="8" id="KW-1185">Reference proteome</keyword>
<dbReference type="InterPro" id="IPR005598">
    <property type="entry name" value="ATP_synth_I"/>
</dbReference>
<dbReference type="EMBL" id="JAVRIF010000006">
    <property type="protein sequence ID" value="MDT0604275.1"/>
    <property type="molecule type" value="Genomic_DNA"/>
</dbReference>
<dbReference type="Proteomes" id="UP001266357">
    <property type="component" value="Unassembled WGS sequence"/>
</dbReference>
<proteinExistence type="predicted"/>
<organism evidence="7 8">
    <name type="scientific">Thalassotalea castellviae</name>
    <dbReference type="NCBI Taxonomy" id="3075612"/>
    <lineage>
        <taxon>Bacteria</taxon>
        <taxon>Pseudomonadati</taxon>
        <taxon>Pseudomonadota</taxon>
        <taxon>Gammaproteobacteria</taxon>
        <taxon>Alteromonadales</taxon>
        <taxon>Colwelliaceae</taxon>
        <taxon>Thalassotalea</taxon>
    </lineage>
</organism>
<evidence type="ECO:0000256" key="6">
    <source>
        <dbReference type="SAM" id="Phobius"/>
    </source>
</evidence>
<feature type="transmembrane region" description="Helical" evidence="6">
    <location>
        <begin position="47"/>
        <end position="66"/>
    </location>
</feature>
<evidence type="ECO:0000313" key="8">
    <source>
        <dbReference type="Proteomes" id="UP001266357"/>
    </source>
</evidence>
<sequence length="130" mass="14533">MSSTQNNELTKVGKRFAFKQIIAMLMAVLILAFVVYFNWGIEHAKSVLAGGAVTIIPHIFFALKAFRYAGARSSEKVMESFYSGEKMKIVLTALLFALAFKFLAILPVPFFTSFCLVVAMPLLTPFFIKH</sequence>
<evidence type="ECO:0000256" key="2">
    <source>
        <dbReference type="ARBA" id="ARBA00022475"/>
    </source>
</evidence>
<gene>
    <name evidence="7" type="ORF">RM573_11775</name>
</gene>
<keyword evidence="3 6" id="KW-0812">Transmembrane</keyword>
<evidence type="ECO:0000256" key="5">
    <source>
        <dbReference type="ARBA" id="ARBA00023136"/>
    </source>
</evidence>
<dbReference type="Pfam" id="PF03899">
    <property type="entry name" value="ATP-synt_I"/>
    <property type="match status" value="1"/>
</dbReference>
<dbReference type="RefSeq" id="WP_311582020.1">
    <property type="nucleotide sequence ID" value="NZ_JAVRIF010000006.1"/>
</dbReference>
<name>A0ABU3A2V5_9GAMM</name>